<dbReference type="Gene3D" id="3.20.20.80">
    <property type="entry name" value="Glycosidases"/>
    <property type="match status" value="1"/>
</dbReference>
<evidence type="ECO:0000256" key="2">
    <source>
        <dbReference type="RuleBase" id="RU361185"/>
    </source>
</evidence>
<dbReference type="PANTHER" id="PTHR22762:SF89">
    <property type="entry name" value="ALPHA-XYLOSIDASE"/>
    <property type="match status" value="1"/>
</dbReference>
<protein>
    <submittedName>
        <fullName evidence="5">Glycosyl hydrolase family 31</fullName>
    </submittedName>
</protein>
<dbReference type="SUPFAM" id="SSF51011">
    <property type="entry name" value="Glycosyl hydrolase domain"/>
    <property type="match status" value="1"/>
</dbReference>
<dbReference type="InterPro" id="IPR048395">
    <property type="entry name" value="Glyco_hydro_31_C"/>
</dbReference>
<dbReference type="CDD" id="cd06595">
    <property type="entry name" value="GH31_u1"/>
    <property type="match status" value="1"/>
</dbReference>
<dbReference type="GO" id="GO:0006491">
    <property type="term" value="P:N-glycan processing"/>
    <property type="evidence" value="ECO:0007669"/>
    <property type="project" value="TreeGrafter"/>
</dbReference>
<evidence type="ECO:0000259" key="4">
    <source>
        <dbReference type="Pfam" id="PF21365"/>
    </source>
</evidence>
<dbReference type="GO" id="GO:0005975">
    <property type="term" value="P:carbohydrate metabolic process"/>
    <property type="evidence" value="ECO:0007669"/>
    <property type="project" value="InterPro"/>
</dbReference>
<dbReference type="AlphaFoldDB" id="A0A3N2BCF9"/>
<organism evidence="5 6">
    <name type="scientific">Bogoriella caseilytica</name>
    <dbReference type="NCBI Taxonomy" id="56055"/>
    <lineage>
        <taxon>Bacteria</taxon>
        <taxon>Bacillati</taxon>
        <taxon>Actinomycetota</taxon>
        <taxon>Actinomycetes</taxon>
        <taxon>Micrococcales</taxon>
        <taxon>Bogoriellaceae</taxon>
        <taxon>Bogoriella</taxon>
    </lineage>
</organism>
<evidence type="ECO:0000259" key="3">
    <source>
        <dbReference type="Pfam" id="PF01055"/>
    </source>
</evidence>
<dbReference type="SUPFAM" id="SSF51445">
    <property type="entry name" value="(Trans)glycosidases"/>
    <property type="match status" value="1"/>
</dbReference>
<dbReference type="PANTHER" id="PTHR22762">
    <property type="entry name" value="ALPHA-GLUCOSIDASE"/>
    <property type="match status" value="1"/>
</dbReference>
<dbReference type="RefSeq" id="WP_211336075.1">
    <property type="nucleotide sequence ID" value="NZ_RKHK01000001.1"/>
</dbReference>
<comment type="caution">
    <text evidence="5">The sequence shown here is derived from an EMBL/GenBank/DDBJ whole genome shotgun (WGS) entry which is preliminary data.</text>
</comment>
<evidence type="ECO:0000313" key="5">
    <source>
        <dbReference type="EMBL" id="ROR72953.1"/>
    </source>
</evidence>
<dbReference type="InterPro" id="IPR000322">
    <property type="entry name" value="Glyco_hydro_31_TIM"/>
</dbReference>
<accession>A0A3N2BCF9</accession>
<evidence type="ECO:0000256" key="1">
    <source>
        <dbReference type="ARBA" id="ARBA00007806"/>
    </source>
</evidence>
<keyword evidence="2" id="KW-0326">Glycosidase</keyword>
<keyword evidence="2 5" id="KW-0378">Hydrolase</keyword>
<dbReference type="Proteomes" id="UP000280668">
    <property type="component" value="Unassembled WGS sequence"/>
</dbReference>
<dbReference type="GO" id="GO:0090599">
    <property type="term" value="F:alpha-glucosidase activity"/>
    <property type="evidence" value="ECO:0007669"/>
    <property type="project" value="TreeGrafter"/>
</dbReference>
<dbReference type="Pfam" id="PF01055">
    <property type="entry name" value="Glyco_hydro_31_2nd"/>
    <property type="match status" value="1"/>
</dbReference>
<proteinExistence type="inferred from homology"/>
<feature type="domain" description="Glycosyl hydrolase family 31 C-terminal" evidence="4">
    <location>
        <begin position="517"/>
        <end position="608"/>
    </location>
</feature>
<dbReference type="Pfam" id="PF21365">
    <property type="entry name" value="Glyco_hydro_31_3rd"/>
    <property type="match status" value="1"/>
</dbReference>
<dbReference type="InterPro" id="IPR013780">
    <property type="entry name" value="Glyco_hydro_b"/>
</dbReference>
<sequence length="814" mass="89829">MFSMSDGRPAPANPDAVVTGDTYRFTVLTSRLLRLEYSATGTFVDERTQAVVERDMEVPPFTVTRHGEGVEIVTEHLHLHYAGGPFSSSTLSVTLLRDACDPHYSTWKFGQEYPQNLPHRGNLLGTARTLDEVDGAAPLEDGILATYGFAVLDDSHSILLSSDGWVAPRPADGPTDPPSQDLYFFGHGRDFRGALRDFHRLTGPTPLIPRHVLGNWWSRYWRYSEESYLALMDRFASEGIPLSVAVIDMDWHLVDIDPEIGTGWTGYTWNRELFPDPPRFLAELHRRGLAVTLNTHPADGVRRHEERYPEMAEATGIDPETGVAVPFDIASRAFVDAYLRVLHHPLEEEGVDFWWLDWQSGGTSAIPGLDPLWMLNHIHFADSGREGKRPLTFSRYAGVGSHRYPIGFSGDAIISWDSLDFQPTFTATAANVGYSWWSHDVGGHMFGRRDVELAVRWVQLGVFSPITRLHSSDSPFTTKEPWSFGERAARIMTEYLRLRHLLVPMLYTGAWAAHTDGVALVRPMYHDYSRTPEAFGVPNQAMVGEHLLLAPLTSPEDGESHLATVTAWLPPGSWVDLFTGARHEGGRSVRFHRSLEQYPVLARAGAVLPLLADPHADISARPETLVLRAIPGTGTSHLIEDDGSAAPEAEVMRFEQSLTVGDDPALADLTLSCERLSGPAVAGVRGVLVDLVGVESLEHAELTVNGETRPVTVVGADRDAEALLAPALRLDLGQLGLEHFTLQVRGARRRERDLVAEAFALLDVAEIAFVDKERAWQAVQTVEGLALVQELASIALPAPLRDALVECAAARPAW</sequence>
<dbReference type="Gene3D" id="2.60.40.1180">
    <property type="entry name" value="Golgi alpha-mannosidase II"/>
    <property type="match status" value="1"/>
</dbReference>
<dbReference type="InterPro" id="IPR017853">
    <property type="entry name" value="GH"/>
</dbReference>
<evidence type="ECO:0000313" key="6">
    <source>
        <dbReference type="Proteomes" id="UP000280668"/>
    </source>
</evidence>
<gene>
    <name evidence="5" type="ORF">EDD31_1317</name>
</gene>
<keyword evidence="6" id="KW-1185">Reference proteome</keyword>
<feature type="domain" description="Glycoside hydrolase family 31 TIM barrel" evidence="3">
    <location>
        <begin position="205"/>
        <end position="508"/>
    </location>
</feature>
<reference evidence="5 6" key="1">
    <citation type="submission" date="2018-11" db="EMBL/GenBank/DDBJ databases">
        <title>Sequencing the genomes of 1000 actinobacteria strains.</title>
        <authorList>
            <person name="Klenk H.-P."/>
        </authorList>
    </citation>
    <scope>NUCLEOTIDE SEQUENCE [LARGE SCALE GENOMIC DNA]</scope>
    <source>
        <strain evidence="5 6">DSM 11294</strain>
    </source>
</reference>
<dbReference type="EMBL" id="RKHK01000001">
    <property type="protein sequence ID" value="ROR72953.1"/>
    <property type="molecule type" value="Genomic_DNA"/>
</dbReference>
<comment type="similarity">
    <text evidence="1 2">Belongs to the glycosyl hydrolase 31 family.</text>
</comment>
<name>A0A3N2BCF9_9MICO</name>